<gene>
    <name evidence="3" type="ORF">THMIRHAM_09680</name>
</gene>
<dbReference type="PANTHER" id="PTHR40547:SF1">
    <property type="entry name" value="SLL0298 PROTEIN"/>
    <property type="match status" value="1"/>
</dbReference>
<dbReference type="Pfam" id="PF09835">
    <property type="entry name" value="DUF2062"/>
    <property type="match status" value="1"/>
</dbReference>
<feature type="transmembrane region" description="Helical" evidence="1">
    <location>
        <begin position="45"/>
        <end position="71"/>
    </location>
</feature>
<evidence type="ECO:0000313" key="4">
    <source>
        <dbReference type="Proteomes" id="UP001054820"/>
    </source>
</evidence>
<dbReference type="InterPro" id="IPR018639">
    <property type="entry name" value="DUF2062"/>
</dbReference>
<keyword evidence="1" id="KW-0472">Membrane</keyword>
<proteinExistence type="predicted"/>
<keyword evidence="4" id="KW-1185">Reference proteome</keyword>
<evidence type="ECO:0000313" key="3">
    <source>
        <dbReference type="EMBL" id="BCN93183.1"/>
    </source>
</evidence>
<accession>A0ABN6CW79</accession>
<feature type="domain" description="DUF2062" evidence="2">
    <location>
        <begin position="25"/>
        <end position="165"/>
    </location>
</feature>
<evidence type="ECO:0000256" key="1">
    <source>
        <dbReference type="SAM" id="Phobius"/>
    </source>
</evidence>
<reference evidence="3" key="1">
    <citation type="journal article" date="2022" name="Arch. Microbiol.">
        <title>Thiomicrorhabdus immobilis sp. nov., a mesophilic sulfur-oxidizing bacterium isolated from sediment of a brackish lake in northern Japan.</title>
        <authorList>
            <person name="Kojima H."/>
            <person name="Mochizuki J."/>
            <person name="Kanda M."/>
            <person name="Watanabe T."/>
            <person name="Fukui M."/>
        </authorList>
    </citation>
    <scope>NUCLEOTIDE SEQUENCE</scope>
    <source>
        <strain evidence="3">Am19</strain>
    </source>
</reference>
<dbReference type="Proteomes" id="UP001054820">
    <property type="component" value="Chromosome"/>
</dbReference>
<keyword evidence="1" id="KW-0812">Transmembrane</keyword>
<dbReference type="PANTHER" id="PTHR40547">
    <property type="entry name" value="SLL0298 PROTEIN"/>
    <property type="match status" value="1"/>
</dbReference>
<feature type="transmembrane region" description="Helical" evidence="1">
    <location>
        <begin position="129"/>
        <end position="152"/>
    </location>
</feature>
<keyword evidence="1" id="KW-1133">Transmembrane helix</keyword>
<dbReference type="EMBL" id="AP024202">
    <property type="protein sequence ID" value="BCN93183.1"/>
    <property type="molecule type" value="Genomic_DNA"/>
</dbReference>
<evidence type="ECO:0000259" key="2">
    <source>
        <dbReference type="Pfam" id="PF09835"/>
    </source>
</evidence>
<name>A0ABN6CW79_9GAMM</name>
<protein>
    <recommendedName>
        <fullName evidence="2">DUF2062 domain-containing protein</fullName>
    </recommendedName>
</protein>
<dbReference type="RefSeq" id="WP_237264150.1">
    <property type="nucleotide sequence ID" value="NZ_AP024202.1"/>
</dbReference>
<organism evidence="3 4">
    <name type="scientific">Thiomicrorhabdus immobilis</name>
    <dbReference type="NCBI Taxonomy" id="2791037"/>
    <lineage>
        <taxon>Bacteria</taxon>
        <taxon>Pseudomonadati</taxon>
        <taxon>Pseudomonadota</taxon>
        <taxon>Gammaproteobacteria</taxon>
        <taxon>Thiotrichales</taxon>
        <taxon>Piscirickettsiaceae</taxon>
        <taxon>Thiomicrorhabdus</taxon>
    </lineage>
</organism>
<sequence>MPKKLIKRYLPHPDKIKNMQGLGVLGKWLHNPNIWHLNRHSVSKAFIIGLFWMSIPLPSQMIFSAISAVLFRANLPLSVALVWISNPLTMGPIFYFNYVVGTYLLGQEATEELSFELSWHWMVHVLGDLWMPLYLGSAVVGLVLGLISYLVLQLLWRHHVVKSWKARNGNSVTDNQSK</sequence>